<evidence type="ECO:0000313" key="2">
    <source>
        <dbReference type="EMBL" id="MFC0623238.1"/>
    </source>
</evidence>
<reference evidence="2 3" key="1">
    <citation type="submission" date="2024-09" db="EMBL/GenBank/DDBJ databases">
        <authorList>
            <person name="Sun Q."/>
            <person name="Mori K."/>
        </authorList>
    </citation>
    <scope>NUCLEOTIDE SEQUENCE [LARGE SCALE GENOMIC DNA]</scope>
    <source>
        <strain evidence="2 3">CGMCC 1.15906</strain>
    </source>
</reference>
<name>A0ABV6QGB1_9ACTN</name>
<proteinExistence type="predicted"/>
<dbReference type="EMBL" id="JBHLTC010000004">
    <property type="protein sequence ID" value="MFC0623238.1"/>
    <property type="molecule type" value="Genomic_DNA"/>
</dbReference>
<protein>
    <submittedName>
        <fullName evidence="2">Uncharacterized protein</fullName>
    </submittedName>
</protein>
<gene>
    <name evidence="2" type="ORF">ACFFGN_04145</name>
</gene>
<comment type="caution">
    <text evidence="2">The sequence shown here is derived from an EMBL/GenBank/DDBJ whole genome shotgun (WGS) entry which is preliminary data.</text>
</comment>
<sequence>MTREPEFDQFDREHFAALAEVHADTCSGCGGLLSETTVKDHGYDIEHHTCWKCHGIAGEQAVLANSAEAEADREKNPRKRTIRPSAEHWTAVRIPLPD</sequence>
<dbReference type="RefSeq" id="WP_380043936.1">
    <property type="nucleotide sequence ID" value="NZ_JBHLTC010000004.1"/>
</dbReference>
<keyword evidence="3" id="KW-1185">Reference proteome</keyword>
<evidence type="ECO:0000256" key="1">
    <source>
        <dbReference type="SAM" id="MobiDB-lite"/>
    </source>
</evidence>
<dbReference type="Proteomes" id="UP001589890">
    <property type="component" value="Unassembled WGS sequence"/>
</dbReference>
<feature type="region of interest" description="Disordered" evidence="1">
    <location>
        <begin position="68"/>
        <end position="98"/>
    </location>
</feature>
<evidence type="ECO:0000313" key="3">
    <source>
        <dbReference type="Proteomes" id="UP001589890"/>
    </source>
</evidence>
<accession>A0ABV6QGB1</accession>
<organism evidence="2 3">
    <name type="scientific">Kribbella deserti</name>
    <dbReference type="NCBI Taxonomy" id="1926257"/>
    <lineage>
        <taxon>Bacteria</taxon>
        <taxon>Bacillati</taxon>
        <taxon>Actinomycetota</taxon>
        <taxon>Actinomycetes</taxon>
        <taxon>Propionibacteriales</taxon>
        <taxon>Kribbellaceae</taxon>
        <taxon>Kribbella</taxon>
    </lineage>
</organism>